<evidence type="ECO:0000313" key="2">
    <source>
        <dbReference type="Proteomes" id="UP000494363"/>
    </source>
</evidence>
<accession>A0A6J5DLK1</accession>
<protein>
    <submittedName>
        <fullName evidence="1">Uncharacterized protein</fullName>
    </submittedName>
</protein>
<keyword evidence="2" id="KW-1185">Reference proteome</keyword>
<name>A0A6J5DLK1_9BURK</name>
<organism evidence="1 2">
    <name type="scientific">Paraburkholderia humisilvae</name>
    <dbReference type="NCBI Taxonomy" id="627669"/>
    <lineage>
        <taxon>Bacteria</taxon>
        <taxon>Pseudomonadati</taxon>
        <taxon>Pseudomonadota</taxon>
        <taxon>Betaproteobacteria</taxon>
        <taxon>Burkholderiales</taxon>
        <taxon>Burkholderiaceae</taxon>
        <taxon>Paraburkholderia</taxon>
    </lineage>
</organism>
<sequence length="183" mass="20276">MTYQVDAPRTRDRVVSFLNEIGIESRFEVGATGFVEGCRIDQGALAIDPNCRVSSLLHEAGHLAITPSCFRALMDGNLYAGQREMLEIVERITAHPDEPLYRAAIQYSDPEATAWAWSAGVALGLPDVEIIRDDEYENDGAAIRLSLQVRMYVGIHGLAHAGFCAIRARDGVQAWPKLNFWTQ</sequence>
<dbReference type="AlphaFoldDB" id="A0A6J5DLK1"/>
<proteinExistence type="predicted"/>
<dbReference type="RefSeq" id="WP_175226727.1">
    <property type="nucleotide sequence ID" value="NZ_CADIKH010000009.1"/>
</dbReference>
<dbReference type="EMBL" id="CADIKH010000009">
    <property type="protein sequence ID" value="CAB3754853.1"/>
    <property type="molecule type" value="Genomic_DNA"/>
</dbReference>
<gene>
    <name evidence="1" type="ORF">LMG29542_02470</name>
</gene>
<reference evidence="1 2" key="1">
    <citation type="submission" date="2020-04" db="EMBL/GenBank/DDBJ databases">
        <authorList>
            <person name="De Canck E."/>
        </authorList>
    </citation>
    <scope>NUCLEOTIDE SEQUENCE [LARGE SCALE GENOMIC DNA]</scope>
    <source>
        <strain evidence="1 2">LMG 29542</strain>
    </source>
</reference>
<evidence type="ECO:0000313" key="1">
    <source>
        <dbReference type="EMBL" id="CAB3754853.1"/>
    </source>
</evidence>
<dbReference type="Proteomes" id="UP000494363">
    <property type="component" value="Unassembled WGS sequence"/>
</dbReference>